<dbReference type="AlphaFoldDB" id="W9SLH7"/>
<proteinExistence type="predicted"/>
<dbReference type="Proteomes" id="UP000030645">
    <property type="component" value="Unassembled WGS sequence"/>
</dbReference>
<name>W9SLH7_9ROSA</name>
<dbReference type="EMBL" id="KE346348">
    <property type="protein sequence ID" value="EXC34237.1"/>
    <property type="molecule type" value="Genomic_DNA"/>
</dbReference>
<evidence type="ECO:0000313" key="1">
    <source>
        <dbReference type="EMBL" id="EXC34237.1"/>
    </source>
</evidence>
<protein>
    <submittedName>
        <fullName evidence="1">Uncharacterized protein</fullName>
    </submittedName>
</protein>
<keyword evidence="2" id="KW-1185">Reference proteome</keyword>
<organism evidence="1 2">
    <name type="scientific">Morus notabilis</name>
    <dbReference type="NCBI Taxonomy" id="981085"/>
    <lineage>
        <taxon>Eukaryota</taxon>
        <taxon>Viridiplantae</taxon>
        <taxon>Streptophyta</taxon>
        <taxon>Embryophyta</taxon>
        <taxon>Tracheophyta</taxon>
        <taxon>Spermatophyta</taxon>
        <taxon>Magnoliopsida</taxon>
        <taxon>eudicotyledons</taxon>
        <taxon>Gunneridae</taxon>
        <taxon>Pentapetalae</taxon>
        <taxon>rosids</taxon>
        <taxon>fabids</taxon>
        <taxon>Rosales</taxon>
        <taxon>Moraceae</taxon>
        <taxon>Moreae</taxon>
        <taxon>Morus</taxon>
    </lineage>
</organism>
<gene>
    <name evidence="1" type="ORF">L484_010107</name>
</gene>
<accession>W9SLH7</accession>
<reference evidence="2" key="1">
    <citation type="submission" date="2013-01" db="EMBL/GenBank/DDBJ databases">
        <title>Draft Genome Sequence of a Mulberry Tree, Morus notabilis C.K. Schneid.</title>
        <authorList>
            <person name="He N."/>
            <person name="Zhao S."/>
        </authorList>
    </citation>
    <scope>NUCLEOTIDE SEQUENCE</scope>
</reference>
<sequence length="68" mass="7839">MFKSLQYRLDISSGSKAQHYGLVHFADSSLEFEEAADRMQRRSRRLEYQKSTCAQEGSCRTSASMIKE</sequence>
<evidence type="ECO:0000313" key="2">
    <source>
        <dbReference type="Proteomes" id="UP000030645"/>
    </source>
</evidence>